<dbReference type="PANTHER" id="PTHR28035">
    <property type="entry name" value="MITOCHONDRIAL DISTRIBUTION AND MORPHOLOGY PROTEIN 10"/>
    <property type="match status" value="1"/>
</dbReference>
<dbReference type="GO" id="GO:0070096">
    <property type="term" value="P:mitochondrial outer membrane translocase complex assembly"/>
    <property type="evidence" value="ECO:0007669"/>
    <property type="project" value="UniProtKB-UniRule"/>
</dbReference>
<dbReference type="OrthoDB" id="2103793at2759"/>
<keyword evidence="3 6" id="KW-1000">Mitochondrion outer membrane</keyword>
<keyword evidence="10" id="KW-1185">Reference proteome</keyword>
<dbReference type="AlphaFoldDB" id="A0A0K3CJ28"/>
<dbReference type="HAMAP" id="MF_03102">
    <property type="entry name" value="Mdm10"/>
    <property type="match status" value="1"/>
</dbReference>
<dbReference type="GO" id="GO:0001401">
    <property type="term" value="C:SAM complex"/>
    <property type="evidence" value="ECO:0007669"/>
    <property type="project" value="TreeGrafter"/>
</dbReference>
<evidence type="ECO:0000313" key="9">
    <source>
        <dbReference type="EMBL" id="PRQ72527.1"/>
    </source>
</evidence>
<dbReference type="GO" id="GO:1990456">
    <property type="term" value="P:mitochondrion-endoplasmic reticulum membrane tethering"/>
    <property type="evidence" value="ECO:0007669"/>
    <property type="project" value="UniProtKB-UniRule"/>
</dbReference>
<dbReference type="Pfam" id="PF12519">
    <property type="entry name" value="MDM10"/>
    <property type="match status" value="1"/>
</dbReference>
<proteinExistence type="inferred from homology"/>
<dbReference type="GO" id="GO:0045040">
    <property type="term" value="P:protein insertion into mitochondrial outer membrane"/>
    <property type="evidence" value="ECO:0007669"/>
    <property type="project" value="UniProtKB-UniRule"/>
</dbReference>
<dbReference type="PANTHER" id="PTHR28035:SF1">
    <property type="entry name" value="MITOCHONDRIAL DISTRIBUTION AND MORPHOLOGY PROTEIN 10"/>
    <property type="match status" value="1"/>
</dbReference>
<evidence type="ECO:0000313" key="10">
    <source>
        <dbReference type="Proteomes" id="UP000199069"/>
    </source>
</evidence>
<evidence type="ECO:0000256" key="5">
    <source>
        <dbReference type="ARBA" id="ARBA00023136"/>
    </source>
</evidence>
<dbReference type="GO" id="GO:0032865">
    <property type="term" value="C:ERMES complex"/>
    <property type="evidence" value="ECO:0007669"/>
    <property type="project" value="UniProtKB-UniRule"/>
</dbReference>
<keyword evidence="1 6" id="KW-1134">Transmembrane beta strand</keyword>
<dbReference type="STRING" id="5286.A0A0K3CJ28"/>
<feature type="region of interest" description="Disordered" evidence="7">
    <location>
        <begin position="196"/>
        <end position="226"/>
    </location>
</feature>
<dbReference type="EMBL" id="CWKI01000009">
    <property type="protein sequence ID" value="CTR08948.1"/>
    <property type="molecule type" value="Genomic_DNA"/>
</dbReference>
<reference evidence="9 11" key="2">
    <citation type="journal article" date="2018" name="Elife">
        <title>Functional genomics of lipid metabolism in the oleaginous yeast Rhodosporidium toruloides.</title>
        <authorList>
            <person name="Coradetti S.T."/>
            <person name="Pinel D."/>
            <person name="Geiselman G."/>
            <person name="Ito M."/>
            <person name="Mondo S."/>
            <person name="Reilly M.C."/>
            <person name="Cheng Y.F."/>
            <person name="Bauer S."/>
            <person name="Grigoriev I."/>
            <person name="Gladden J.M."/>
            <person name="Simmons B.A."/>
            <person name="Brem R."/>
            <person name="Arkin A.P."/>
            <person name="Skerker J.M."/>
        </authorList>
    </citation>
    <scope>NUCLEOTIDE SEQUENCE [LARGE SCALE GENOMIC DNA]</scope>
    <source>
        <strain evidence="9 11">NBRC 0880</strain>
    </source>
</reference>
<protein>
    <recommendedName>
        <fullName evidence="6">Mitochondrial distribution and morphology protein 10</fullName>
    </recommendedName>
    <alternativeName>
        <fullName evidence="6">Mitochondrial inheritance component MDM10</fullName>
    </alternativeName>
</protein>
<accession>A0A0K3CJ28</accession>
<name>A0A0K3CJ28_RHOTO</name>
<sequence>MSQQAAYLLREFLLATNWNTWDNHYASLTHPSRQLLDFSIPSGLHFAVASHPTLNFTPGVNLSSLVPEVPVTYPPSPAPVLGPPVSPLLAGQLSYLFSSAPISATSSKRAAEGDARIRFKDVVQSFPFGTIPVRPELRDDALPTWKGGERVDKADFLLYGRLYVPNPRLDALYVHRLSPTLQALVSLITVPSPAPPPTLTWENTDPAASLSASTSSVAGASGPTSGPLARLSELELKLQQNTGRWSTEYSYAVGDGMWGVRGLYNFGRWGEPGAASTAVPVSPSTGGAGPETRERAVDEEDEMPAGLKGRWSAGGEIYFSAQERSAGVSTGVRFTTIPESAGGPPQPPTYISATINPIMGQLSTAYAVQVGRDASLASRFDFNLYSYDADLTVGGEWFQRRTPAKGKGREEEYKAGATFDAFGRGADDEETKRRRKNNDAEDEVLGVLKVRASTNADVAMLWEGRLGDFIVSAGLVADIRLATQSRGRISPIRSIGLSASYWA</sequence>
<evidence type="ECO:0000256" key="3">
    <source>
        <dbReference type="ARBA" id="ARBA00022787"/>
    </source>
</evidence>
<dbReference type="InterPro" id="IPR027539">
    <property type="entry name" value="Mdm10"/>
</dbReference>
<keyword evidence="4 6" id="KW-0496">Mitochondrion</keyword>
<dbReference type="Proteomes" id="UP000239560">
    <property type="component" value="Unassembled WGS sequence"/>
</dbReference>
<dbReference type="EMBL" id="LCTV02000009">
    <property type="protein sequence ID" value="PRQ72527.1"/>
    <property type="molecule type" value="Genomic_DNA"/>
</dbReference>
<organism evidence="8 10">
    <name type="scientific">Rhodotorula toruloides</name>
    <name type="common">Yeast</name>
    <name type="synonym">Rhodosporidium toruloides</name>
    <dbReference type="NCBI Taxonomy" id="5286"/>
    <lineage>
        <taxon>Eukaryota</taxon>
        <taxon>Fungi</taxon>
        <taxon>Dikarya</taxon>
        <taxon>Basidiomycota</taxon>
        <taxon>Pucciniomycotina</taxon>
        <taxon>Microbotryomycetes</taxon>
        <taxon>Sporidiobolales</taxon>
        <taxon>Sporidiobolaceae</taxon>
        <taxon>Rhodotorula</taxon>
    </lineage>
</organism>
<comment type="subunit">
    <text evidence="6">Component of the ER-mitochondria encounter structure (ERMES) or MDM complex, composed of MMM1, MDM10, MDM12 and MDM34. Associates with the mitochondrial outer membrane sorting assembly machinery SAM(core) complex.</text>
</comment>
<dbReference type="GO" id="GO:0015914">
    <property type="term" value="P:phospholipid transport"/>
    <property type="evidence" value="ECO:0007669"/>
    <property type="project" value="TreeGrafter"/>
</dbReference>
<evidence type="ECO:0000313" key="8">
    <source>
        <dbReference type="EMBL" id="CTR08948.1"/>
    </source>
</evidence>
<comment type="subcellular location">
    <subcellularLocation>
        <location evidence="6">Mitochondrion outer membrane</location>
        <topology evidence="6">Multi-pass membrane protein</topology>
    </subcellularLocation>
    <text evidence="6">The ERMES/MDM complex localizes to a few discrete foci (around 10 per single cell), that represent mitochondria-endoplasmic reticulum junctions. These foci are often found next to mtDNA nucleoids.</text>
</comment>
<evidence type="ECO:0000256" key="7">
    <source>
        <dbReference type="SAM" id="MobiDB-lite"/>
    </source>
</evidence>
<evidence type="ECO:0000256" key="1">
    <source>
        <dbReference type="ARBA" id="ARBA00022452"/>
    </source>
</evidence>
<dbReference type="GO" id="GO:0051654">
    <property type="term" value="P:establishment of mitochondrion localization"/>
    <property type="evidence" value="ECO:0007669"/>
    <property type="project" value="TreeGrafter"/>
</dbReference>
<evidence type="ECO:0000313" key="11">
    <source>
        <dbReference type="Proteomes" id="UP000239560"/>
    </source>
</evidence>
<keyword evidence="2 6" id="KW-0812">Transmembrane</keyword>
<dbReference type="Proteomes" id="UP000199069">
    <property type="component" value="Unassembled WGS sequence"/>
</dbReference>
<keyword evidence="5 6" id="KW-0472">Membrane</keyword>
<gene>
    <name evidence="8" type="primary">FGENESH: predicted gene_9.155</name>
    <name evidence="6" type="synonym">MDM10</name>
    <name evidence="9" type="ORF">AAT19DRAFT_16451</name>
    <name evidence="8" type="ORF">BN2166_0048090</name>
</gene>
<reference evidence="8 10" key="1">
    <citation type="submission" date="2015-07" db="EMBL/GenBank/DDBJ databases">
        <authorList>
            <person name="Cajimat M.N.B."/>
            <person name="Milazzo M.L."/>
            <person name="Fulhorst C.F."/>
        </authorList>
    </citation>
    <scope>NUCLEOTIDE SEQUENCE [LARGE SCALE GENOMIC DNA]</scope>
    <source>
        <strain evidence="8">Single colony</strain>
    </source>
</reference>
<feature type="region of interest" description="Disordered" evidence="7">
    <location>
        <begin position="276"/>
        <end position="306"/>
    </location>
</feature>
<comment type="function">
    <text evidence="6">Component of the ERMES/MDM complex, which serves as a molecular tether to connect the endoplasmic reticulum and mitochondria. Components of this complex are involved in the control of mitochondrial shape and protein biogenesis and may function in phospholipid exchange. MDM10 is involved in the late assembly steps of the general translocase of the mitochondrial outer membrane (TOM complex). Functions in the TOM40-specific route of the assembly of outer membrane beta-barrel proteins, including the association of TOM40 with the receptor TOM22 and small TOM proteins. Can associate with the SAM(core) complex as well as the MDM12-MMM1 complex, both involved in late steps of the major beta-barrel assembly pathway, that is responsible for biogenesis of all outer membrane beta-barrel proteins. May act as a switch that shuttles between both complexes and channels precursor proteins into the TOM40-specific pathway. Plays a role in mitochondrial morphology and in the inheritance of mitochondria.</text>
</comment>
<comment type="similarity">
    <text evidence="6">Belongs to the MDM10 family.</text>
</comment>
<dbReference type="OMA" id="VPGYRQI"/>
<comment type="domain">
    <text evidence="6">Lacks alpha-helical transmembrane segments, suggesting that it resides in the membrane via beta-sheet conformations similar to those predicted for other outer membrane proteins and porin.</text>
</comment>
<evidence type="ECO:0000256" key="6">
    <source>
        <dbReference type="HAMAP-Rule" id="MF_03102"/>
    </source>
</evidence>
<evidence type="ECO:0000256" key="4">
    <source>
        <dbReference type="ARBA" id="ARBA00023128"/>
    </source>
</evidence>
<evidence type="ECO:0000256" key="2">
    <source>
        <dbReference type="ARBA" id="ARBA00022692"/>
    </source>
</evidence>
<feature type="compositionally biased region" description="Low complexity" evidence="7">
    <location>
        <begin position="204"/>
        <end position="226"/>
    </location>
</feature>